<evidence type="ECO:0000256" key="9">
    <source>
        <dbReference type="ARBA" id="ARBA00023136"/>
    </source>
</evidence>
<dbReference type="InterPro" id="IPR028565">
    <property type="entry name" value="MHD"/>
</dbReference>
<dbReference type="Gene3D" id="2.60.40.1170">
    <property type="entry name" value="Mu homology domain, subdomain B"/>
    <property type="match status" value="2"/>
</dbReference>
<evidence type="ECO:0000256" key="7">
    <source>
        <dbReference type="ARBA" id="ARBA00022927"/>
    </source>
</evidence>
<dbReference type="GO" id="GO:0030126">
    <property type="term" value="C:COPI vesicle coat"/>
    <property type="evidence" value="ECO:0007669"/>
    <property type="project" value="UniProtKB-UniRule"/>
</dbReference>
<evidence type="ECO:0000256" key="10">
    <source>
        <dbReference type="ARBA" id="ARBA00023329"/>
    </source>
</evidence>
<reference evidence="15" key="1">
    <citation type="journal article" date="2020" name="Fungal Divers.">
        <title>Resolving the Mortierellaceae phylogeny through synthesis of multi-gene phylogenetics and phylogenomics.</title>
        <authorList>
            <person name="Vandepol N."/>
            <person name="Liber J."/>
            <person name="Desiro A."/>
            <person name="Na H."/>
            <person name="Kennedy M."/>
            <person name="Barry K."/>
            <person name="Grigoriev I.V."/>
            <person name="Miller A.N."/>
            <person name="O'Donnell K."/>
            <person name="Stajich J.E."/>
            <person name="Bonito G."/>
        </authorList>
    </citation>
    <scope>NUCLEOTIDE SEQUENCE</scope>
    <source>
        <strain evidence="15">CK1249</strain>
    </source>
</reference>
<comment type="function">
    <text evidence="11">The coatomer is a cytosolic protein complex that binds to dilysine motifs and reversibly associates with Golgi non-clathrin-coated vesicles, which further mediate biosynthetic protein transport from the ER, via the Golgi up to the trans Golgi network.</text>
</comment>
<dbReference type="GO" id="GO:0006890">
    <property type="term" value="P:retrograde vesicle-mediated transport, Golgi to endoplasmic reticulum"/>
    <property type="evidence" value="ECO:0007669"/>
    <property type="project" value="UniProtKB-UniRule"/>
</dbReference>
<dbReference type="GO" id="GO:0015031">
    <property type="term" value="P:protein transport"/>
    <property type="evidence" value="ECO:0007669"/>
    <property type="project" value="UniProtKB-KW"/>
</dbReference>
<dbReference type="InterPro" id="IPR032675">
    <property type="entry name" value="LRR_dom_sf"/>
</dbReference>
<dbReference type="Gene3D" id="3.80.10.10">
    <property type="entry name" value="Ribonuclease Inhibitor"/>
    <property type="match status" value="1"/>
</dbReference>
<proteinExistence type="inferred from homology"/>
<evidence type="ECO:0000256" key="11">
    <source>
        <dbReference type="RuleBase" id="RU366052"/>
    </source>
</evidence>
<keyword evidence="4 11" id="KW-0813">Transport</keyword>
<dbReference type="GO" id="GO:0006888">
    <property type="term" value="P:endoplasmic reticulum to Golgi vesicle-mediated transport"/>
    <property type="evidence" value="ECO:0007669"/>
    <property type="project" value="TreeGrafter"/>
</dbReference>
<evidence type="ECO:0000256" key="1">
    <source>
        <dbReference type="ARBA" id="ARBA00004255"/>
    </source>
</evidence>
<keyword evidence="6 11" id="KW-0931">ER-Golgi transport</keyword>
<comment type="subunit">
    <text evidence="3 11">Oligomeric complex that consists of at least the alpha, beta, beta', gamma, delta, epsilon and zeta subunits.</text>
</comment>
<dbReference type="InterPro" id="IPR036047">
    <property type="entry name" value="F-box-like_dom_sf"/>
</dbReference>
<dbReference type="InterPro" id="IPR011012">
    <property type="entry name" value="Longin-like_dom_sf"/>
</dbReference>
<evidence type="ECO:0000313" key="16">
    <source>
        <dbReference type="Proteomes" id="UP000738359"/>
    </source>
</evidence>
<dbReference type="SUPFAM" id="SSF52047">
    <property type="entry name" value="RNI-like"/>
    <property type="match status" value="1"/>
</dbReference>
<dbReference type="SUPFAM" id="SSF64356">
    <property type="entry name" value="SNARE-like"/>
    <property type="match status" value="1"/>
</dbReference>
<evidence type="ECO:0000259" key="14">
    <source>
        <dbReference type="PROSITE" id="PS51072"/>
    </source>
</evidence>
<evidence type="ECO:0000256" key="3">
    <source>
        <dbReference type="ARBA" id="ARBA00011775"/>
    </source>
</evidence>
<dbReference type="EMBL" id="JAAAHY010000308">
    <property type="protein sequence ID" value="KAF9964907.1"/>
    <property type="molecule type" value="Genomic_DNA"/>
</dbReference>
<keyword evidence="12" id="KW-0175">Coiled coil</keyword>
<dbReference type="FunFam" id="3.30.450.60:FF:000003">
    <property type="entry name" value="Coatomer subunit delta"/>
    <property type="match status" value="1"/>
</dbReference>
<dbReference type="Pfam" id="PF00928">
    <property type="entry name" value="Adap_comp_sub"/>
    <property type="match status" value="1"/>
</dbReference>
<keyword evidence="16" id="KW-1185">Reference proteome</keyword>
<sequence>MRRDKTSRRLSFEVLELIFSLLNDYTLRFNAARVCRDWNVVARHLLNHTVTWTADRPGEHMAKPAALQRLENARALHIIEPADCPGMRQHLAFGCSNWKALLERLDTLANRDHNLGITDLKVQCHMSVKSLLLPLLGRLGFQLVQLRLENLFDPDAVVGTVLVLCPQLAHLYVSHSSGACFQTKTMYEGAQSTELPEKLRLRSLGLDGMAIEDAALFSLLVSCPNLGELKLTALKHAGNIVRRRDQSATPRQEHLVTFTEKFFRRLAAICPRISCLDVSTIGDSRSHEILGPTKQAMEEAFALFPCLTQTTLVGADTCPVIFEALDRCLRNTVTTLELTGQARTNVGSYLHAYLCHSPHLLHLKAPDVDVSNSCFDLEGILSPCGRYTYLRRTTTFHDAENPDVTGTRANTYGRASQRTIWACRNLRTLDFRCQRNQDSDTAENSRMIFSYLSKVCPQLEDLTLRRRWLSLSLHTGFCLLSRLQKLQRLVLITSRVNPLIERDLTWISKYMTTAQKVLMVALLLPHEDSKSSQIRSTTPFRNMPPAGPMDLKDSALPFTGRECQSTVRSDQAAGVDYIVGGVDMRDVGRVHDVFQHARQRFADSTCCWPQLQFLQVSSQESSSFPQQDANSIWRLASPRHVEVLHPHLIPLQQQRRPSSPANHYPHPTRAAHPPRHSTMVPATHLLIRKHTAKTPVVLAISVCTKSGKALISRQFREMTRSRIEGLIASFPKLTSTGQQHTTIETEHVRYVYQPLEELFIVLITNKQSNILQDIDTLQLVSRVVSSVCRPTDAREIDRNAFELLSSFDEIISLGYRENVNLAQVANISEMESHEEKIQEMIEKNKEREAKEELKRRAKMLDLQRKEQRKQMGGMGGGYGQGGMGMGGMGGYGQSSPMGFGGQSGMGGMGGMGGNQGYESPSTNMDDNVSKFSNPAPKAPVSKARGMQLGRKQNNTDLFESLRSEVEAVPAVQHQQAPIQSNFSAPPEPAFPMESVHVQIEEKITMVANRDGGLENMEVKGDLTLRVSDPTRAKISLALRHLEDPNIQFKTHPNVNKVLFNSEKTIAFRDSSKEFPLNTPTGVLRWRFISKDESSIPLSINCWPSPAGDGSSDVNIEYQLENEEMEFKNVNIIIPLPQGTSPTVGEVDGEYLVDPNQGVLIWQLPSIDSSNPSGSMEFNCQGEDTESFFPVSVQFDSERLICDVDVLSVTQVADGSSVPFSKQSILTPLEYSVV</sequence>
<gene>
    <name evidence="15" type="primary">ARCN1</name>
    <name evidence="15" type="ORF">BGZ70_005748</name>
</gene>
<evidence type="ECO:0000256" key="12">
    <source>
        <dbReference type="SAM" id="Coils"/>
    </source>
</evidence>
<evidence type="ECO:0000256" key="13">
    <source>
        <dbReference type="SAM" id="MobiDB-lite"/>
    </source>
</evidence>
<evidence type="ECO:0000256" key="2">
    <source>
        <dbReference type="ARBA" id="ARBA00010516"/>
    </source>
</evidence>
<organism evidence="15 16">
    <name type="scientific">Mortierella alpina</name>
    <name type="common">Oleaginous fungus</name>
    <name type="synonym">Mortierella renispora</name>
    <dbReference type="NCBI Taxonomy" id="64518"/>
    <lineage>
        <taxon>Eukaryota</taxon>
        <taxon>Fungi</taxon>
        <taxon>Fungi incertae sedis</taxon>
        <taxon>Mucoromycota</taxon>
        <taxon>Mortierellomycotina</taxon>
        <taxon>Mortierellomycetes</taxon>
        <taxon>Mortierellales</taxon>
        <taxon>Mortierellaceae</taxon>
        <taxon>Mortierella</taxon>
    </lineage>
</organism>
<dbReference type="InterPro" id="IPR036168">
    <property type="entry name" value="AP2_Mu_C_sf"/>
</dbReference>
<dbReference type="FunFam" id="2.60.40.1170:FF:000007">
    <property type="entry name" value="Coatomer subunit delta"/>
    <property type="match status" value="1"/>
</dbReference>
<evidence type="ECO:0000256" key="4">
    <source>
        <dbReference type="ARBA" id="ARBA00022448"/>
    </source>
</evidence>
<dbReference type="GO" id="GO:0000139">
    <property type="term" value="C:Golgi membrane"/>
    <property type="evidence" value="ECO:0007669"/>
    <property type="project" value="UniProtKB-SubCell"/>
</dbReference>
<dbReference type="PROSITE" id="PS51072">
    <property type="entry name" value="MHD"/>
    <property type="match status" value="1"/>
</dbReference>
<dbReference type="CDD" id="cd09917">
    <property type="entry name" value="F-box_SF"/>
    <property type="match status" value="1"/>
</dbReference>
<feature type="coiled-coil region" evidence="12">
    <location>
        <begin position="830"/>
        <end position="870"/>
    </location>
</feature>
<evidence type="ECO:0000256" key="8">
    <source>
        <dbReference type="ARBA" id="ARBA00023034"/>
    </source>
</evidence>
<feature type="region of interest" description="Disordered" evidence="13">
    <location>
        <begin position="653"/>
        <end position="676"/>
    </location>
</feature>
<keyword evidence="7 11" id="KW-0653">Protein transport</keyword>
<feature type="domain" description="MHD" evidence="14">
    <location>
        <begin position="992"/>
        <end position="1233"/>
    </location>
</feature>
<accession>A0A9P6M460</accession>
<evidence type="ECO:0000256" key="5">
    <source>
        <dbReference type="ARBA" id="ARBA00022490"/>
    </source>
</evidence>
<dbReference type="OrthoDB" id="10266042at2759"/>
<dbReference type="InterPro" id="IPR027059">
    <property type="entry name" value="Coatomer_dsu"/>
</dbReference>
<dbReference type="Proteomes" id="UP000738359">
    <property type="component" value="Unassembled WGS sequence"/>
</dbReference>
<comment type="similarity">
    <text evidence="2 11">Belongs to the adaptor complexes medium subunit family. Delta-COP subfamily.</text>
</comment>
<keyword evidence="10" id="KW-0968">Cytoplasmic vesicle</keyword>
<comment type="subcellular location">
    <subcellularLocation>
        <location evidence="11">Cytoplasm</location>
    </subcellularLocation>
    <subcellularLocation>
        <location evidence="1 11">Golgi apparatus membrane</location>
        <topology evidence="1 11">Peripheral membrane protein</topology>
        <orientation evidence="1 11">Cytoplasmic side</orientation>
    </subcellularLocation>
    <subcellularLocation>
        <location evidence="11">Cytoplasmic vesicle</location>
        <location evidence="11">COPI-coated vesicle membrane</location>
        <topology evidence="11">Peripheral membrane protein</topology>
        <orientation evidence="11">Cytoplasmic side</orientation>
    </subcellularLocation>
</comment>
<keyword evidence="5 11" id="KW-0963">Cytoplasm</keyword>
<dbReference type="AlphaFoldDB" id="A0A9P6M460"/>
<dbReference type="GO" id="GO:0051645">
    <property type="term" value="P:Golgi localization"/>
    <property type="evidence" value="ECO:0007669"/>
    <property type="project" value="TreeGrafter"/>
</dbReference>
<dbReference type="PANTHER" id="PTHR10121:SF0">
    <property type="entry name" value="COATOMER SUBUNIT DELTA"/>
    <property type="match status" value="1"/>
</dbReference>
<comment type="caution">
    <text evidence="15">The sequence shown here is derived from an EMBL/GenBank/DDBJ whole genome shotgun (WGS) entry which is preliminary data.</text>
</comment>
<dbReference type="SUPFAM" id="SSF81383">
    <property type="entry name" value="F-box domain"/>
    <property type="match status" value="1"/>
</dbReference>
<dbReference type="Gene3D" id="3.30.450.60">
    <property type="match status" value="1"/>
</dbReference>
<dbReference type="SUPFAM" id="SSF49447">
    <property type="entry name" value="Second domain of Mu2 adaptin subunit (ap50) of ap2 adaptor"/>
    <property type="match status" value="1"/>
</dbReference>
<dbReference type="CDD" id="cd14830">
    <property type="entry name" value="Delta_COP_N"/>
    <property type="match status" value="1"/>
</dbReference>
<evidence type="ECO:0000313" key="15">
    <source>
        <dbReference type="EMBL" id="KAF9964907.1"/>
    </source>
</evidence>
<dbReference type="PANTHER" id="PTHR10121">
    <property type="entry name" value="COATOMER SUBUNIT DELTA"/>
    <property type="match status" value="1"/>
</dbReference>
<protein>
    <recommendedName>
        <fullName evidence="11">Coatomer subunit delta</fullName>
    </recommendedName>
</protein>
<evidence type="ECO:0000256" key="6">
    <source>
        <dbReference type="ARBA" id="ARBA00022892"/>
    </source>
</evidence>
<keyword evidence="8 11" id="KW-0333">Golgi apparatus</keyword>
<dbReference type="CDD" id="cd09254">
    <property type="entry name" value="AP_delta-COPI_MHD"/>
    <property type="match status" value="1"/>
</dbReference>
<keyword evidence="9 11" id="KW-0472">Membrane</keyword>
<name>A0A9P6M460_MORAP</name>